<reference evidence="1" key="1">
    <citation type="submission" date="2018-06" db="EMBL/GenBank/DDBJ databases">
        <authorList>
            <person name="Zhirakovskaya E."/>
        </authorList>
    </citation>
    <scope>NUCLEOTIDE SEQUENCE</scope>
</reference>
<dbReference type="EMBL" id="UOFE01000024">
    <property type="protein sequence ID" value="VAW52042.1"/>
    <property type="molecule type" value="Genomic_DNA"/>
</dbReference>
<dbReference type="InterPro" id="IPR029063">
    <property type="entry name" value="SAM-dependent_MTases_sf"/>
</dbReference>
<dbReference type="AlphaFoldDB" id="A0A3B0WL34"/>
<dbReference type="Gene3D" id="1.25.40.10">
    <property type="entry name" value="Tetratricopeptide repeat domain"/>
    <property type="match status" value="1"/>
</dbReference>
<dbReference type="Pfam" id="PF13181">
    <property type="entry name" value="TPR_8"/>
    <property type="match status" value="1"/>
</dbReference>
<dbReference type="InterPro" id="IPR019734">
    <property type="entry name" value="TPR_rpt"/>
</dbReference>
<dbReference type="SUPFAM" id="SSF53335">
    <property type="entry name" value="S-adenosyl-L-methionine-dependent methyltransferases"/>
    <property type="match status" value="1"/>
</dbReference>
<organism evidence="1">
    <name type="scientific">hydrothermal vent metagenome</name>
    <dbReference type="NCBI Taxonomy" id="652676"/>
    <lineage>
        <taxon>unclassified sequences</taxon>
        <taxon>metagenomes</taxon>
        <taxon>ecological metagenomes</taxon>
    </lineage>
</organism>
<dbReference type="PROSITE" id="PS50005">
    <property type="entry name" value="TPR"/>
    <property type="match status" value="2"/>
</dbReference>
<dbReference type="PROSITE" id="PS50293">
    <property type="entry name" value="TPR_REGION"/>
    <property type="match status" value="1"/>
</dbReference>
<dbReference type="SUPFAM" id="SSF48452">
    <property type="entry name" value="TPR-like"/>
    <property type="match status" value="1"/>
</dbReference>
<dbReference type="Gene3D" id="3.40.50.150">
    <property type="entry name" value="Vaccinia Virus protein VP39"/>
    <property type="match status" value="1"/>
</dbReference>
<sequence length="338" mass="38117">MSSGYNHDFYDAQIDGSLRSAKVVVPLILDLLKIESVIDVGCGVGTWLSAYKANGITEVLGLDGDYVDLDKLKIEVTEFKATDITTDFNVKTSYDLVQSLEVAEHLDEAHAKDFVRKLVALAPVVLFSAAVPYQLGTNHVNEQLLPYWVNLFKTHDYHLIDCVRPQVWSNNDVEVCYRQNIVIFANTEQIEKNNKLKSAFDKTNMDMMSMIHPELYMPRINRLINTSFEAAQHLHKAGQLQVAEVLYRTLLNFNPHEANIWDCHGQLAAQAGNYDVALKSLIKAVECEPEVASHHFNLGQVYSFRKEISQAKKSFEKALTLQPDYPTAQQALSAITQK</sequence>
<accession>A0A3B0WL34</accession>
<name>A0A3B0WL34_9ZZZZ</name>
<proteinExistence type="predicted"/>
<dbReference type="CDD" id="cd02440">
    <property type="entry name" value="AdoMet_MTases"/>
    <property type="match status" value="1"/>
</dbReference>
<gene>
    <name evidence="1" type="ORF">MNBD_GAMMA05-596</name>
</gene>
<protein>
    <submittedName>
        <fullName evidence="1">Uncharacterized protein</fullName>
    </submittedName>
</protein>
<dbReference type="SMART" id="SM00028">
    <property type="entry name" value="TPR"/>
    <property type="match status" value="2"/>
</dbReference>
<evidence type="ECO:0000313" key="1">
    <source>
        <dbReference type="EMBL" id="VAW52042.1"/>
    </source>
</evidence>
<dbReference type="Pfam" id="PF13489">
    <property type="entry name" value="Methyltransf_23"/>
    <property type="match status" value="1"/>
</dbReference>
<dbReference type="InterPro" id="IPR011990">
    <property type="entry name" value="TPR-like_helical_dom_sf"/>
</dbReference>